<organism evidence="3 4">
    <name type="scientific">Gordonia iterans</name>
    <dbReference type="NCBI Taxonomy" id="1004901"/>
    <lineage>
        <taxon>Bacteria</taxon>
        <taxon>Bacillati</taxon>
        <taxon>Actinomycetota</taxon>
        <taxon>Actinomycetes</taxon>
        <taxon>Mycobacteriales</taxon>
        <taxon>Gordoniaceae</taxon>
        <taxon>Gordonia</taxon>
    </lineage>
</organism>
<dbReference type="AlphaFoldDB" id="A0A2S0KC66"/>
<protein>
    <submittedName>
        <fullName evidence="3">Uncharacterized protein</fullName>
    </submittedName>
</protein>
<dbReference type="OrthoDB" id="4382059at2"/>
<keyword evidence="2" id="KW-0732">Signal</keyword>
<dbReference type="Proteomes" id="UP000239814">
    <property type="component" value="Chromosome"/>
</dbReference>
<sequence>MTQSRARLIGTAAAAAAAGSMLLIPAVAHADGTKDPRYSHPPKKSQPDEDGAAPINDRRAPVKQCGQRSQSGGYNDDPSYYPYQLAPGTTSIDLDYDTINIPDKFDVLLPNGRVLESTGWRGSESANSNNHPLRGPGDGVLKVDLPANTSRVEIRVTTDISGTAWNFTVGCVR</sequence>
<dbReference type="KEGG" id="git:C6V83_01870"/>
<name>A0A2S0KC66_9ACTN</name>
<dbReference type="PROSITE" id="PS51318">
    <property type="entry name" value="TAT"/>
    <property type="match status" value="1"/>
</dbReference>
<evidence type="ECO:0000313" key="4">
    <source>
        <dbReference type="Proteomes" id="UP000239814"/>
    </source>
</evidence>
<evidence type="ECO:0000313" key="3">
    <source>
        <dbReference type="EMBL" id="AVL99230.1"/>
    </source>
</evidence>
<proteinExistence type="predicted"/>
<dbReference type="EMBL" id="CP027433">
    <property type="protein sequence ID" value="AVL99230.1"/>
    <property type="molecule type" value="Genomic_DNA"/>
</dbReference>
<dbReference type="InterPro" id="IPR006311">
    <property type="entry name" value="TAT_signal"/>
</dbReference>
<evidence type="ECO:0000256" key="1">
    <source>
        <dbReference type="SAM" id="MobiDB-lite"/>
    </source>
</evidence>
<feature type="signal peptide" evidence="2">
    <location>
        <begin position="1"/>
        <end position="30"/>
    </location>
</feature>
<evidence type="ECO:0000256" key="2">
    <source>
        <dbReference type="SAM" id="SignalP"/>
    </source>
</evidence>
<gene>
    <name evidence="3" type="ORF">C6V83_01870</name>
</gene>
<feature type="region of interest" description="Disordered" evidence="1">
    <location>
        <begin position="119"/>
        <end position="139"/>
    </location>
</feature>
<dbReference type="RefSeq" id="WP_105940965.1">
    <property type="nucleotide sequence ID" value="NZ_CP027433.1"/>
</dbReference>
<feature type="chain" id="PRO_5015608253" evidence="2">
    <location>
        <begin position="31"/>
        <end position="173"/>
    </location>
</feature>
<reference evidence="3 4" key="1">
    <citation type="submission" date="2018-03" db="EMBL/GenBank/DDBJ databases">
        <title>Characteristics and genome of n-alkane degrading marine bacteria Gordonia iterans isolated from crude oil contaminated in Tae-an, South Korea.</title>
        <authorList>
            <person name="Lee S.-S."/>
            <person name="Kim H."/>
        </authorList>
    </citation>
    <scope>NUCLEOTIDE SEQUENCE [LARGE SCALE GENOMIC DNA]</scope>
    <source>
        <strain evidence="3 4">Co17</strain>
    </source>
</reference>
<accession>A0A2S0KC66</accession>
<keyword evidence="4" id="KW-1185">Reference proteome</keyword>
<feature type="region of interest" description="Disordered" evidence="1">
    <location>
        <begin position="31"/>
        <end position="82"/>
    </location>
</feature>